<sequence>MWVRLVSLSVFAAVMIGAFIYFQWDKHDSVPAAQNQPSESAAAEEQQLAYDDWWSEEDERLISRPTYDRPVSVVHIGELNTDVLLGKRFGNVGESIANIDAANKTIHFNSGNQVPQADDRVLVVRDSNNMEVLLQEQLYRSSGDTVEVFFEPFQEPGAEDADYYLVNEARLFGGQSMTIRETDEEGTIEVAFQDRQQTVPAGQTAVFEESADLQGLQVRSKIVVTNYGLWDTSDMTYVVQE</sequence>
<keyword evidence="1" id="KW-1133">Transmembrane helix</keyword>
<keyword evidence="1" id="KW-0812">Transmembrane</keyword>
<proteinExistence type="predicted"/>
<dbReference type="RefSeq" id="WP_185179813.1">
    <property type="nucleotide sequence ID" value="NZ_CBCSEP010000006.1"/>
</dbReference>
<name>A0A841TAN6_9BACL</name>
<accession>A0A841TAN6</accession>
<dbReference type="EMBL" id="JACJVN010000057">
    <property type="protein sequence ID" value="MBB6678543.1"/>
    <property type="molecule type" value="Genomic_DNA"/>
</dbReference>
<dbReference type="AlphaFoldDB" id="A0A841TAN6"/>
<evidence type="ECO:0000313" key="2">
    <source>
        <dbReference type="EMBL" id="MBB6678543.1"/>
    </source>
</evidence>
<keyword evidence="1" id="KW-0472">Membrane</keyword>
<gene>
    <name evidence="2" type="ORF">H4Q31_14725</name>
</gene>
<keyword evidence="3" id="KW-1185">Reference proteome</keyword>
<protein>
    <submittedName>
        <fullName evidence="2">Uncharacterized protein</fullName>
    </submittedName>
</protein>
<evidence type="ECO:0000256" key="1">
    <source>
        <dbReference type="SAM" id="Phobius"/>
    </source>
</evidence>
<comment type="caution">
    <text evidence="2">The sequence shown here is derived from an EMBL/GenBank/DDBJ whole genome shotgun (WGS) entry which is preliminary data.</text>
</comment>
<dbReference type="Proteomes" id="UP000574133">
    <property type="component" value="Unassembled WGS sequence"/>
</dbReference>
<evidence type="ECO:0000313" key="3">
    <source>
        <dbReference type="Proteomes" id="UP000574133"/>
    </source>
</evidence>
<organism evidence="2 3">
    <name type="scientific">Cohnella lubricantis</name>
    <dbReference type="NCBI Taxonomy" id="2163172"/>
    <lineage>
        <taxon>Bacteria</taxon>
        <taxon>Bacillati</taxon>
        <taxon>Bacillota</taxon>
        <taxon>Bacilli</taxon>
        <taxon>Bacillales</taxon>
        <taxon>Paenibacillaceae</taxon>
        <taxon>Cohnella</taxon>
    </lineage>
</organism>
<reference evidence="2 3" key="1">
    <citation type="submission" date="2020-08" db="EMBL/GenBank/DDBJ databases">
        <title>Cohnella phylogeny.</title>
        <authorList>
            <person name="Dunlap C."/>
        </authorList>
    </citation>
    <scope>NUCLEOTIDE SEQUENCE [LARGE SCALE GENOMIC DNA]</scope>
    <source>
        <strain evidence="2 3">DSM 103658</strain>
    </source>
</reference>
<feature type="transmembrane region" description="Helical" evidence="1">
    <location>
        <begin position="6"/>
        <end position="24"/>
    </location>
</feature>